<keyword evidence="5" id="KW-0325">Glycoprotein</keyword>
<organism evidence="11 12">
    <name type="scientific">Arabidopsis arenosa</name>
    <name type="common">Sand rock-cress</name>
    <name type="synonym">Cardaminopsis arenosa</name>
    <dbReference type="NCBI Taxonomy" id="38785"/>
    <lineage>
        <taxon>Eukaryota</taxon>
        <taxon>Viridiplantae</taxon>
        <taxon>Streptophyta</taxon>
        <taxon>Embryophyta</taxon>
        <taxon>Tracheophyta</taxon>
        <taxon>Spermatophyta</taxon>
        <taxon>Magnoliopsida</taxon>
        <taxon>eudicotyledons</taxon>
        <taxon>Gunneridae</taxon>
        <taxon>Pentapetalae</taxon>
        <taxon>rosids</taxon>
        <taxon>malvids</taxon>
        <taxon>Brassicales</taxon>
        <taxon>Brassicaceae</taxon>
        <taxon>Camelineae</taxon>
        <taxon>Arabidopsis</taxon>
    </lineage>
</organism>
<keyword evidence="6" id="KW-0862">Zinc</keyword>
<evidence type="ECO:0000313" key="11">
    <source>
        <dbReference type="EMBL" id="CAE6035211.1"/>
    </source>
</evidence>
<evidence type="ECO:0000259" key="10">
    <source>
        <dbReference type="PROSITE" id="PS50884"/>
    </source>
</evidence>
<evidence type="ECO:0000256" key="2">
    <source>
        <dbReference type="ARBA" id="ARBA00022676"/>
    </source>
</evidence>
<dbReference type="PROSITE" id="PS01361">
    <property type="entry name" value="ZF_DOF_1"/>
    <property type="match status" value="1"/>
</dbReference>
<dbReference type="PANTHER" id="PTHR45719:SF8">
    <property type="entry name" value="BETA-GLUCURONOSYLTRANSFERASE GLCAT14C"/>
    <property type="match status" value="1"/>
</dbReference>
<evidence type="ECO:0000259" key="9">
    <source>
        <dbReference type="PROSITE" id="PS50089"/>
    </source>
</evidence>
<dbReference type="SUPFAM" id="SSF57850">
    <property type="entry name" value="RING/U-box"/>
    <property type="match status" value="1"/>
</dbReference>
<feature type="compositionally biased region" description="Low complexity" evidence="7">
    <location>
        <begin position="206"/>
        <end position="217"/>
    </location>
</feature>
<dbReference type="Proteomes" id="UP000682877">
    <property type="component" value="Chromosome 4"/>
</dbReference>
<feature type="region of interest" description="Disordered" evidence="7">
    <location>
        <begin position="89"/>
        <end position="108"/>
    </location>
</feature>
<reference evidence="11" key="1">
    <citation type="submission" date="2021-01" db="EMBL/GenBank/DDBJ databases">
        <authorList>
            <person name="Bezrukov I."/>
        </authorList>
    </citation>
    <scope>NUCLEOTIDE SEQUENCE</scope>
</reference>
<keyword evidence="6" id="KW-0863">Zinc-finger</keyword>
<keyword evidence="2" id="KW-0328">Glycosyltransferase</keyword>
<feature type="domain" description="RING-type" evidence="9">
    <location>
        <begin position="143"/>
        <end position="185"/>
    </location>
</feature>
<dbReference type="Pfam" id="PF13639">
    <property type="entry name" value="zf-RING_2"/>
    <property type="match status" value="1"/>
</dbReference>
<evidence type="ECO:0000256" key="8">
    <source>
        <dbReference type="SAM" id="Phobius"/>
    </source>
</evidence>
<keyword evidence="4 8" id="KW-0472">Membrane</keyword>
<feature type="transmembrane region" description="Helical" evidence="8">
    <location>
        <begin position="64"/>
        <end position="85"/>
    </location>
</feature>
<dbReference type="GO" id="GO:0003677">
    <property type="term" value="F:DNA binding"/>
    <property type="evidence" value="ECO:0007669"/>
    <property type="project" value="UniProtKB-UniRule"/>
</dbReference>
<feature type="compositionally biased region" description="Low complexity" evidence="7">
    <location>
        <begin position="572"/>
        <end position="583"/>
    </location>
</feature>
<proteinExistence type="predicted"/>
<dbReference type="InterPro" id="IPR003406">
    <property type="entry name" value="Glyco_trans_14"/>
</dbReference>
<keyword evidence="6" id="KW-0238">DNA-binding</keyword>
<dbReference type="InterPro" id="IPR044610">
    <property type="entry name" value="GLCAT14A/B/C"/>
</dbReference>
<dbReference type="CDD" id="cd16461">
    <property type="entry name" value="RING-H2_EL5-like"/>
    <property type="match status" value="1"/>
</dbReference>
<keyword evidence="8" id="KW-0812">Transmembrane</keyword>
<feature type="compositionally biased region" description="Gly residues" evidence="7">
    <location>
        <begin position="584"/>
        <end position="596"/>
    </location>
</feature>
<evidence type="ECO:0000313" key="12">
    <source>
        <dbReference type="Proteomes" id="UP000682877"/>
    </source>
</evidence>
<dbReference type="InterPro" id="IPR001841">
    <property type="entry name" value="Znf_RING"/>
</dbReference>
<comment type="subcellular location">
    <subcellularLocation>
        <location evidence="1">Membrane</location>
        <topology evidence="1">Single-pass type II membrane protein</topology>
    </subcellularLocation>
    <subcellularLocation>
        <location evidence="6">Nucleus</location>
    </subcellularLocation>
</comment>
<dbReference type="Pfam" id="PF02485">
    <property type="entry name" value="Branch"/>
    <property type="match status" value="1"/>
</dbReference>
<dbReference type="InterPro" id="IPR013083">
    <property type="entry name" value="Znf_RING/FYVE/PHD"/>
</dbReference>
<feature type="domain" description="Dof-type" evidence="10">
    <location>
        <begin position="617"/>
        <end position="671"/>
    </location>
</feature>
<evidence type="ECO:0000256" key="1">
    <source>
        <dbReference type="ARBA" id="ARBA00004606"/>
    </source>
</evidence>
<protein>
    <submittedName>
        <fullName evidence="11">Uncharacterized protein</fullName>
    </submittedName>
</protein>
<feature type="compositionally biased region" description="Polar residues" evidence="7">
    <location>
        <begin position="793"/>
        <end position="804"/>
    </location>
</feature>
<feature type="region of interest" description="Disordered" evidence="7">
    <location>
        <begin position="532"/>
        <end position="598"/>
    </location>
</feature>
<feature type="compositionally biased region" description="Low complexity" evidence="7">
    <location>
        <begin position="674"/>
        <end position="695"/>
    </location>
</feature>
<sequence length="858" mass="94429">MFNNTTTTFGSGAGIVVVPPPAVTVPTTVFPGTTITSNSTFIIIGPPPPFPAPPRSIDLSPLKLIFAVIAIVAVPALAYALFFTIPCSSSRRNSSSPRRSTSSDDTPHVTVDITLPIIETTVTPDSGGKIQKDTHSKEIGNECTVCLMVFTDGDEIRQLIECKHAFHVSCIEEWLKDHPNCPICRTDVSVKQQTEAANVTVNVNGNVNRSGGNRRVSATNNRDDDWRQDSSSGLAQNRNLAAKSKIPRFAYLVTGTKGDGKRVKRLLKAIYHPRNYYLLHLDLEASDEERLELAKYVRSEKKKFENVMVMGLADLVTEKGPTMLASTLHGVAILLKKAKDWDWFINLSSSDYPLMPQDDILHIFSYLPRYLNFIEHTSNIGWKENQRARPIIIDPGFYHLKKSGVFWAKERRSLPASFKLYMGSTSVALTRPFLEFCIWGWDNLPRTLLMYYSNFLLSSEGYFQTVVCNNKDYQNTTVNHDLHYTNWDPLQQRTLNVTVENFRDMVESGAPFAREFREDDLVLDKIDTELLGQTDSGSGLKTPEIVKPTAPPSNYNQDGAGASATGGHVLRPQLQPQQQPNPNGSGGGGGSGGGSIRAGSMVDRARQANVALPEAALKCPRCESTNTKFCYFNNYSLTQPRHFCKTCRRYWTRGGALRNVPVGGGCRRNRRTKSSSNNNNNSTATSNNTSFSSGNASTISSILSSHYGGNQESILSQILSPARLMNPTYNHLGDLTNNTKTDNNMSLLNYGGLSQDLRSIHMGTSGGSLMSCVDEWRSASHHQQPTMGGGNLEDSSNPNPSSNGFYPFESPRITSASISSALASQFSSVKVEDNPYKWVNVNGNCSSWTDLSAFGSSR</sequence>
<feature type="compositionally biased region" description="Low complexity" evidence="7">
    <location>
        <begin position="89"/>
        <end position="100"/>
    </location>
</feature>
<feature type="region of interest" description="Disordered" evidence="7">
    <location>
        <begin position="206"/>
        <end position="232"/>
    </location>
</feature>
<dbReference type="GO" id="GO:0008270">
    <property type="term" value="F:zinc ion binding"/>
    <property type="evidence" value="ECO:0007669"/>
    <property type="project" value="UniProtKB-KW"/>
</dbReference>
<dbReference type="EMBL" id="LR999454">
    <property type="protein sequence ID" value="CAE6035211.1"/>
    <property type="molecule type" value="Genomic_DNA"/>
</dbReference>
<dbReference type="GO" id="GO:0015020">
    <property type="term" value="F:glucuronosyltransferase activity"/>
    <property type="evidence" value="ECO:0007669"/>
    <property type="project" value="InterPro"/>
</dbReference>
<dbReference type="PANTHER" id="PTHR45719">
    <property type="entry name" value="GLYCOSYLTRANSFERASE"/>
    <property type="match status" value="1"/>
</dbReference>
<evidence type="ECO:0000256" key="6">
    <source>
        <dbReference type="PROSITE-ProRule" id="PRU00071"/>
    </source>
</evidence>
<dbReference type="PROSITE" id="PS50884">
    <property type="entry name" value="ZF_DOF_2"/>
    <property type="match status" value="1"/>
</dbReference>
<keyword evidence="8" id="KW-1133">Transmembrane helix</keyword>
<dbReference type="AlphaFoldDB" id="A0A8S2A7Q3"/>
<keyword evidence="12" id="KW-1185">Reference proteome</keyword>
<dbReference type="Pfam" id="PF02701">
    <property type="entry name" value="Zn_ribbon_Dof"/>
    <property type="match status" value="1"/>
</dbReference>
<evidence type="ECO:0000256" key="7">
    <source>
        <dbReference type="SAM" id="MobiDB-lite"/>
    </source>
</evidence>
<dbReference type="InterPro" id="IPR003851">
    <property type="entry name" value="Znf_Dof"/>
</dbReference>
<feature type="region of interest" description="Disordered" evidence="7">
    <location>
        <begin position="780"/>
        <end position="808"/>
    </location>
</feature>
<dbReference type="GO" id="GO:0006355">
    <property type="term" value="P:regulation of DNA-templated transcription"/>
    <property type="evidence" value="ECO:0007669"/>
    <property type="project" value="InterPro"/>
</dbReference>
<feature type="region of interest" description="Disordered" evidence="7">
    <location>
        <begin position="662"/>
        <end position="695"/>
    </location>
</feature>
<name>A0A8S2A7Q3_ARAAE</name>
<dbReference type="SMART" id="SM00184">
    <property type="entry name" value="RING"/>
    <property type="match status" value="1"/>
</dbReference>
<keyword evidence="3" id="KW-0808">Transferase</keyword>
<dbReference type="Gene3D" id="3.30.40.10">
    <property type="entry name" value="Zinc/RING finger domain, C3HC4 (zinc finger)"/>
    <property type="match status" value="1"/>
</dbReference>
<dbReference type="PROSITE" id="PS50089">
    <property type="entry name" value="ZF_RING_2"/>
    <property type="match status" value="1"/>
</dbReference>
<dbReference type="GO" id="GO:0005634">
    <property type="term" value="C:nucleus"/>
    <property type="evidence" value="ECO:0007669"/>
    <property type="project" value="UniProtKB-SubCell"/>
</dbReference>
<dbReference type="GO" id="GO:0016020">
    <property type="term" value="C:membrane"/>
    <property type="evidence" value="ECO:0007669"/>
    <property type="project" value="UniProtKB-SubCell"/>
</dbReference>
<evidence type="ECO:0000256" key="3">
    <source>
        <dbReference type="ARBA" id="ARBA00022679"/>
    </source>
</evidence>
<evidence type="ECO:0000256" key="5">
    <source>
        <dbReference type="ARBA" id="ARBA00023180"/>
    </source>
</evidence>
<evidence type="ECO:0000256" key="4">
    <source>
        <dbReference type="ARBA" id="ARBA00023136"/>
    </source>
</evidence>
<accession>A0A8S2A7Q3</accession>
<gene>
    <name evidence="11" type="ORF">AARE701A_LOCUS10764</name>
</gene>
<keyword evidence="6" id="KW-0539">Nucleus</keyword>
<keyword evidence="6" id="KW-0479">Metal-binding</keyword>